<dbReference type="Proteomes" id="UP001200145">
    <property type="component" value="Unassembled WGS sequence"/>
</dbReference>
<feature type="domain" description="Carbohydrate kinase PfkB" evidence="6">
    <location>
        <begin position="4"/>
        <end position="285"/>
    </location>
</feature>
<reference evidence="7 8" key="1">
    <citation type="submission" date="2022-01" db="EMBL/GenBank/DDBJ databases">
        <title>Flavihumibacter sp. nov., isolated from sediment of a river.</title>
        <authorList>
            <person name="Liu H."/>
        </authorList>
    </citation>
    <scope>NUCLEOTIDE SEQUENCE [LARGE SCALE GENOMIC DNA]</scope>
    <source>
        <strain evidence="7 8">RY-1</strain>
    </source>
</reference>
<dbReference type="InterPro" id="IPR011611">
    <property type="entry name" value="PfkB_dom"/>
</dbReference>
<organism evidence="7 8">
    <name type="scientific">Flavihumibacter fluminis</name>
    <dbReference type="NCBI Taxonomy" id="2909236"/>
    <lineage>
        <taxon>Bacteria</taxon>
        <taxon>Pseudomonadati</taxon>
        <taxon>Bacteroidota</taxon>
        <taxon>Chitinophagia</taxon>
        <taxon>Chitinophagales</taxon>
        <taxon>Chitinophagaceae</taxon>
        <taxon>Flavihumibacter</taxon>
    </lineage>
</organism>
<gene>
    <name evidence="7" type="ORF">L0U88_16115</name>
</gene>
<keyword evidence="2" id="KW-0808">Transferase</keyword>
<dbReference type="CDD" id="cd01166">
    <property type="entry name" value="KdgK"/>
    <property type="match status" value="1"/>
</dbReference>
<dbReference type="InterPro" id="IPR002173">
    <property type="entry name" value="Carboh/pur_kinase_PfkB_CS"/>
</dbReference>
<evidence type="ECO:0000313" key="7">
    <source>
        <dbReference type="EMBL" id="MCF1716167.1"/>
    </source>
</evidence>
<evidence type="ECO:0000313" key="8">
    <source>
        <dbReference type="Proteomes" id="UP001200145"/>
    </source>
</evidence>
<dbReference type="Gene3D" id="3.40.1190.20">
    <property type="match status" value="1"/>
</dbReference>
<accession>A0ABS9BM70</accession>
<keyword evidence="4 7" id="KW-0418">Kinase</keyword>
<dbReference type="RefSeq" id="WP_234867127.1">
    <property type="nucleotide sequence ID" value="NZ_JAKEVY010000004.1"/>
</dbReference>
<keyword evidence="3" id="KW-0547">Nucleotide-binding</keyword>
<dbReference type="PROSITE" id="PS00584">
    <property type="entry name" value="PFKB_KINASES_2"/>
    <property type="match status" value="1"/>
</dbReference>
<evidence type="ECO:0000256" key="1">
    <source>
        <dbReference type="ARBA" id="ARBA00010688"/>
    </source>
</evidence>
<evidence type="ECO:0000256" key="5">
    <source>
        <dbReference type="ARBA" id="ARBA00022840"/>
    </source>
</evidence>
<keyword evidence="8" id="KW-1185">Reference proteome</keyword>
<dbReference type="InterPro" id="IPR029056">
    <property type="entry name" value="Ribokinase-like"/>
</dbReference>
<comment type="caution">
    <text evidence="7">The sequence shown here is derived from an EMBL/GenBank/DDBJ whole genome shotgun (WGS) entry which is preliminary data.</text>
</comment>
<evidence type="ECO:0000256" key="4">
    <source>
        <dbReference type="ARBA" id="ARBA00022777"/>
    </source>
</evidence>
<comment type="similarity">
    <text evidence="1">Belongs to the carbohydrate kinase PfkB family.</text>
</comment>
<dbReference type="Pfam" id="PF00294">
    <property type="entry name" value="PfkB"/>
    <property type="match status" value="1"/>
</dbReference>
<sequence length="293" mass="32295">MKTKKVLAIGEALIDAVSTEFVEDLSSARQLDLKPGGSPANFCRFLHQLGTPALLHAVLGADGLGKIILNDLREKQIDCSLLKISNEHATSMVVVGKTKGTPDFIPYRDADMQIGAIDPFMYKETDLVHTTAFALSREPAQTNILTALHLANRSGKQISVDWNYSPKIWGPENFASTVFSTLLSFQPLLKCSLDDIERFTNKIQSIESAKDFLHPFTARVTCLTCGSEGVWFKTPEQDWQHRAAVPVEVKDSTGAGDSFWAGFVHAWLTENSLEDCIQLALDTAARRLNGELD</sequence>
<keyword evidence="5" id="KW-0067">ATP-binding</keyword>
<evidence type="ECO:0000256" key="2">
    <source>
        <dbReference type="ARBA" id="ARBA00022679"/>
    </source>
</evidence>
<evidence type="ECO:0000259" key="6">
    <source>
        <dbReference type="Pfam" id="PF00294"/>
    </source>
</evidence>
<dbReference type="PANTHER" id="PTHR43085">
    <property type="entry name" value="HEXOKINASE FAMILY MEMBER"/>
    <property type="match status" value="1"/>
</dbReference>
<name>A0ABS9BM70_9BACT</name>
<dbReference type="EMBL" id="JAKEVY010000004">
    <property type="protein sequence ID" value="MCF1716167.1"/>
    <property type="molecule type" value="Genomic_DNA"/>
</dbReference>
<dbReference type="SUPFAM" id="SSF53613">
    <property type="entry name" value="Ribokinase-like"/>
    <property type="match status" value="1"/>
</dbReference>
<dbReference type="GO" id="GO:0016301">
    <property type="term" value="F:kinase activity"/>
    <property type="evidence" value="ECO:0007669"/>
    <property type="project" value="UniProtKB-KW"/>
</dbReference>
<proteinExistence type="inferred from homology"/>
<evidence type="ECO:0000256" key="3">
    <source>
        <dbReference type="ARBA" id="ARBA00022741"/>
    </source>
</evidence>
<dbReference type="InterPro" id="IPR050306">
    <property type="entry name" value="PfkB_Carbo_kinase"/>
</dbReference>
<protein>
    <submittedName>
        <fullName evidence="7">Sugar kinase</fullName>
    </submittedName>
</protein>
<dbReference type="PANTHER" id="PTHR43085:SF1">
    <property type="entry name" value="PSEUDOURIDINE KINASE-RELATED"/>
    <property type="match status" value="1"/>
</dbReference>